<dbReference type="EMBL" id="PNBA02000001">
    <property type="protein sequence ID" value="KAG6435790.1"/>
    <property type="molecule type" value="Genomic_DNA"/>
</dbReference>
<dbReference type="AlphaFoldDB" id="A0A8X8YQ89"/>
<organism evidence="1">
    <name type="scientific">Salvia splendens</name>
    <name type="common">Scarlet sage</name>
    <dbReference type="NCBI Taxonomy" id="180675"/>
    <lineage>
        <taxon>Eukaryota</taxon>
        <taxon>Viridiplantae</taxon>
        <taxon>Streptophyta</taxon>
        <taxon>Embryophyta</taxon>
        <taxon>Tracheophyta</taxon>
        <taxon>Spermatophyta</taxon>
        <taxon>Magnoliopsida</taxon>
        <taxon>eudicotyledons</taxon>
        <taxon>Gunneridae</taxon>
        <taxon>Pentapetalae</taxon>
        <taxon>asterids</taxon>
        <taxon>lamiids</taxon>
        <taxon>Lamiales</taxon>
        <taxon>Lamiaceae</taxon>
        <taxon>Nepetoideae</taxon>
        <taxon>Mentheae</taxon>
        <taxon>Salviinae</taxon>
        <taxon>Salvia</taxon>
        <taxon>Salvia subgen. Calosphace</taxon>
        <taxon>core Calosphace</taxon>
    </lineage>
</organism>
<accession>A0A8X8YQ89</accession>
<dbReference type="Proteomes" id="UP000298416">
    <property type="component" value="Unassembled WGS sequence"/>
</dbReference>
<dbReference type="PANTHER" id="PTHR31676">
    <property type="entry name" value="T31J12.3 PROTEIN-RELATED"/>
    <property type="match status" value="1"/>
</dbReference>
<reference evidence="1" key="1">
    <citation type="submission" date="2018-01" db="EMBL/GenBank/DDBJ databases">
        <authorList>
            <person name="Mao J.F."/>
        </authorList>
    </citation>
    <scope>NUCLEOTIDE SEQUENCE</scope>
    <source>
        <strain evidence="1">Huo1</strain>
        <tissue evidence="1">Leaf</tissue>
    </source>
</reference>
<dbReference type="PANTHER" id="PTHR31676:SF109">
    <property type="entry name" value="OS05G0346400 PROTEIN"/>
    <property type="match status" value="1"/>
</dbReference>
<evidence type="ECO:0000313" key="1">
    <source>
        <dbReference type="EMBL" id="KAG6435790.1"/>
    </source>
</evidence>
<comment type="caution">
    <text evidence="1">The sequence shown here is derived from an EMBL/GenBank/DDBJ whole genome shotgun (WGS) entry which is preliminary data.</text>
</comment>
<sequence>MDQVFSKAGSFWLKQKASNEFGSVGKDASSLSSSIEGGTKWLVNTIKGKVQKPLPELLKEYDLAIGILPRDATSYDFDEETKKLKVYIPKVCEVGYKDQSVLRFATEVSGCMEKGKLSEIVGIKTKVIVWMKVSCITSDKTNLHFQATVIRSRSRAVYEVEKDGVVCGKF</sequence>
<dbReference type="Pfam" id="PF04398">
    <property type="entry name" value="DUF538"/>
    <property type="match status" value="1"/>
</dbReference>
<gene>
    <name evidence="1" type="ORF">SASPL_100667</name>
</gene>
<name>A0A8X8YQ89_SALSN</name>
<dbReference type="OrthoDB" id="2011849at2759"/>
<protein>
    <submittedName>
        <fullName evidence="1">Uncharacterized protein</fullName>
    </submittedName>
</protein>
<dbReference type="InterPro" id="IPR007493">
    <property type="entry name" value="DUF538"/>
</dbReference>
<proteinExistence type="predicted"/>
<keyword evidence="2" id="KW-1185">Reference proteome</keyword>
<evidence type="ECO:0000313" key="2">
    <source>
        <dbReference type="Proteomes" id="UP000298416"/>
    </source>
</evidence>
<reference evidence="1" key="2">
    <citation type="submission" date="2020-08" db="EMBL/GenBank/DDBJ databases">
        <title>Plant Genome Project.</title>
        <authorList>
            <person name="Zhang R.-G."/>
        </authorList>
    </citation>
    <scope>NUCLEOTIDE SEQUENCE</scope>
    <source>
        <strain evidence="1">Huo1</strain>
        <tissue evidence="1">Leaf</tissue>
    </source>
</reference>